<organism evidence="2 3">
    <name type="scientific">Durusdinium trenchii</name>
    <dbReference type="NCBI Taxonomy" id="1381693"/>
    <lineage>
        <taxon>Eukaryota</taxon>
        <taxon>Sar</taxon>
        <taxon>Alveolata</taxon>
        <taxon>Dinophyceae</taxon>
        <taxon>Suessiales</taxon>
        <taxon>Symbiodiniaceae</taxon>
        <taxon>Durusdinium</taxon>
    </lineage>
</organism>
<comment type="caution">
    <text evidence="2">The sequence shown here is derived from an EMBL/GenBank/DDBJ whole genome shotgun (WGS) entry which is preliminary data.</text>
</comment>
<gene>
    <name evidence="2" type="ORF">CCMP2556_LOCUS49644</name>
</gene>
<name>A0ABP0S1D8_9DINO</name>
<reference evidence="2 3" key="1">
    <citation type="submission" date="2024-02" db="EMBL/GenBank/DDBJ databases">
        <authorList>
            <person name="Chen Y."/>
            <person name="Shah S."/>
            <person name="Dougan E. K."/>
            <person name="Thang M."/>
            <person name="Chan C."/>
        </authorList>
    </citation>
    <scope>NUCLEOTIDE SEQUENCE [LARGE SCALE GENOMIC DNA]</scope>
</reference>
<sequence length="267" mass="30067">MPPLYPSPGPFPNHRALDAVGKDELRKAYYETTSNRALPSRMGSQEIRGENFLNVHNIGQRNTKYLQWTRNFAPLTTRVSCHHTQSYVPLPLGDNKINSDLAASFKKGWQQSKGGSMATMDNTTMYEDDFPGMSKKELLGARQPNRKPAQTLTQTVAPPGELLELQSHEHRHFKSPGPSKLEVESFLVGKPRAELAKNPRVPPPRQALEMGGAPVDPPKLTTYVREHIWLTASEPELRPTKAEKRKVQEVNMEILNIRRNPYTSPGQ</sequence>
<proteinExistence type="predicted"/>
<accession>A0ABP0S1D8</accession>
<evidence type="ECO:0000313" key="3">
    <source>
        <dbReference type="Proteomes" id="UP001642484"/>
    </source>
</evidence>
<evidence type="ECO:0000313" key="2">
    <source>
        <dbReference type="EMBL" id="CAK9106146.1"/>
    </source>
</evidence>
<keyword evidence="3" id="KW-1185">Reference proteome</keyword>
<dbReference type="EMBL" id="CAXAMN010026839">
    <property type="protein sequence ID" value="CAK9106146.1"/>
    <property type="molecule type" value="Genomic_DNA"/>
</dbReference>
<dbReference type="Proteomes" id="UP001642484">
    <property type="component" value="Unassembled WGS sequence"/>
</dbReference>
<protein>
    <submittedName>
        <fullName evidence="2">Uncharacterized protein</fullName>
    </submittedName>
</protein>
<evidence type="ECO:0000256" key="1">
    <source>
        <dbReference type="SAM" id="MobiDB-lite"/>
    </source>
</evidence>
<feature type="region of interest" description="Disordered" evidence="1">
    <location>
        <begin position="196"/>
        <end position="219"/>
    </location>
</feature>